<dbReference type="Proteomes" id="UP000254343">
    <property type="component" value="Unassembled WGS sequence"/>
</dbReference>
<dbReference type="EMBL" id="UIGB01000001">
    <property type="protein sequence ID" value="SUU86434.1"/>
    <property type="molecule type" value="Genomic_DNA"/>
</dbReference>
<dbReference type="Pfam" id="PF01841">
    <property type="entry name" value="Transglut_core"/>
    <property type="match status" value="1"/>
</dbReference>
<evidence type="ECO:0000256" key="1">
    <source>
        <dbReference type="SAM" id="SignalP"/>
    </source>
</evidence>
<dbReference type="SUPFAM" id="SSF54001">
    <property type="entry name" value="Cysteine proteinases"/>
    <property type="match status" value="1"/>
</dbReference>
<feature type="chain" id="PRO_5016863186" evidence="1">
    <location>
        <begin position="26"/>
        <end position="369"/>
    </location>
</feature>
<dbReference type="SMART" id="SM00460">
    <property type="entry name" value="TGc"/>
    <property type="match status" value="1"/>
</dbReference>
<accession>A0A380WBS0</accession>
<sequence>MQRREFLKSAAILSLAAALPRSAWAEEVVFAPKPGAWRAVDLVTKIIIEKPDGKMQAWIPLPSVTESEWVRNGETTWTGNTASATRARDPKYGAEILHVTWKENEAAPVLEVTSRVEMRDRAIDLSKPGKVTSLSEAERKLNLEGTALIPVDGIVKQTSDKIVAAANAKSDMEKARAIYDWVVENTVRVAATRGCGVGDVAAMLKTGNLGGKCADLNALYVGLTRAAGVPARDVYGIRAIPSQFGYKSLGAGSSNVTKAQHCRAEVFLEGFGWVPTDPADVRKVMLEEPPANLAINDPKVVAARKTLFGAWEGNWIPYNTAHDVALPGSTHPKLGFLMYPQAERASLLLDCHDPDNFKYALTAKEVKAS</sequence>
<organism evidence="3 4">
    <name type="scientific">Afipia felis</name>
    <name type="common">Cat scratch disease bacillus</name>
    <dbReference type="NCBI Taxonomy" id="1035"/>
    <lineage>
        <taxon>Bacteria</taxon>
        <taxon>Pseudomonadati</taxon>
        <taxon>Pseudomonadota</taxon>
        <taxon>Alphaproteobacteria</taxon>
        <taxon>Hyphomicrobiales</taxon>
        <taxon>Nitrobacteraceae</taxon>
        <taxon>Afipia</taxon>
    </lineage>
</organism>
<evidence type="ECO:0000313" key="3">
    <source>
        <dbReference type="EMBL" id="SUU86434.1"/>
    </source>
</evidence>
<dbReference type="RefSeq" id="WP_002717257.1">
    <property type="nucleotide sequence ID" value="NZ_UFSI01000001.1"/>
</dbReference>
<dbReference type="PROSITE" id="PS51318">
    <property type="entry name" value="TAT"/>
    <property type="match status" value="1"/>
</dbReference>
<feature type="signal peptide" evidence="1">
    <location>
        <begin position="1"/>
        <end position="25"/>
    </location>
</feature>
<dbReference type="OrthoDB" id="9804872at2"/>
<dbReference type="InterPro" id="IPR002931">
    <property type="entry name" value="Transglutaminase-like"/>
</dbReference>
<evidence type="ECO:0000313" key="4">
    <source>
        <dbReference type="Proteomes" id="UP000254343"/>
    </source>
</evidence>
<protein>
    <submittedName>
        <fullName evidence="3">Transglutaminase-like superfamily</fullName>
    </submittedName>
</protein>
<proteinExistence type="predicted"/>
<evidence type="ECO:0000259" key="2">
    <source>
        <dbReference type="SMART" id="SM00460"/>
    </source>
</evidence>
<gene>
    <name evidence="3" type="ORF">NCTC12722_03660</name>
</gene>
<dbReference type="Gene3D" id="3.10.620.30">
    <property type="match status" value="1"/>
</dbReference>
<keyword evidence="1" id="KW-0732">Signal</keyword>
<name>A0A380WBS0_AFIFE</name>
<feature type="domain" description="Transglutaminase-like" evidence="2">
    <location>
        <begin position="205"/>
        <end position="280"/>
    </location>
</feature>
<dbReference type="PANTHER" id="PTHR38339:SF1">
    <property type="entry name" value="TRANSGLUTAMINASE-LIKE DOMAIN-CONTAINING PROTEIN"/>
    <property type="match status" value="1"/>
</dbReference>
<dbReference type="InterPro" id="IPR006311">
    <property type="entry name" value="TAT_signal"/>
</dbReference>
<dbReference type="PANTHER" id="PTHR38339">
    <property type="entry name" value="TRANSGLUTAMINASE DOMAIN PROTEIN"/>
    <property type="match status" value="1"/>
</dbReference>
<dbReference type="InterPro" id="IPR038765">
    <property type="entry name" value="Papain-like_cys_pep_sf"/>
</dbReference>
<reference evidence="3 4" key="1">
    <citation type="submission" date="2018-06" db="EMBL/GenBank/DDBJ databases">
        <authorList>
            <consortium name="Pathogen Informatics"/>
            <person name="Doyle S."/>
        </authorList>
    </citation>
    <scope>NUCLEOTIDE SEQUENCE [LARGE SCALE GENOMIC DNA]</scope>
    <source>
        <strain evidence="3 4">NCTC12722</strain>
    </source>
</reference>
<dbReference type="AlphaFoldDB" id="A0A380WBS0"/>